<dbReference type="SUPFAM" id="SSF56784">
    <property type="entry name" value="HAD-like"/>
    <property type="match status" value="1"/>
</dbReference>
<dbReference type="AlphaFoldDB" id="A0A2X0IG53"/>
<organism evidence="5 6">
    <name type="scientific">Streptacidiphilus pinicola</name>
    <dbReference type="NCBI Taxonomy" id="2219663"/>
    <lineage>
        <taxon>Bacteria</taxon>
        <taxon>Bacillati</taxon>
        <taxon>Actinomycetota</taxon>
        <taxon>Actinomycetes</taxon>
        <taxon>Kitasatosporales</taxon>
        <taxon>Streptomycetaceae</taxon>
        <taxon>Streptacidiphilus</taxon>
    </lineage>
</organism>
<evidence type="ECO:0000256" key="4">
    <source>
        <dbReference type="ARBA" id="ARBA00022842"/>
    </source>
</evidence>
<reference evidence="5 6" key="1">
    <citation type="submission" date="2018-06" db="EMBL/GenBank/DDBJ databases">
        <title>Streptacidiphilus pinicola sp. nov., isolated from pine grove soil.</title>
        <authorList>
            <person name="Roh S.G."/>
            <person name="Park S."/>
            <person name="Kim M.-K."/>
            <person name="Yun B.-R."/>
            <person name="Park J."/>
            <person name="Kim M.J."/>
            <person name="Kim Y.S."/>
            <person name="Kim S.B."/>
        </authorList>
    </citation>
    <scope>NUCLEOTIDE SEQUENCE [LARGE SCALE GENOMIC DNA]</scope>
    <source>
        <strain evidence="5 6">MMS16-CNU450</strain>
    </source>
</reference>
<dbReference type="SFLD" id="SFLDG01129">
    <property type="entry name" value="C1.5:_HAD__Beta-PGM__Phosphata"/>
    <property type="match status" value="1"/>
</dbReference>
<protein>
    <submittedName>
        <fullName evidence="5">Hydrolase</fullName>
    </submittedName>
</protein>
<dbReference type="GO" id="GO:0016787">
    <property type="term" value="F:hydrolase activity"/>
    <property type="evidence" value="ECO:0007669"/>
    <property type="project" value="UniProtKB-KW"/>
</dbReference>
<dbReference type="Proteomes" id="UP000248889">
    <property type="component" value="Unassembled WGS sequence"/>
</dbReference>
<dbReference type="GO" id="GO:0046872">
    <property type="term" value="F:metal ion binding"/>
    <property type="evidence" value="ECO:0007669"/>
    <property type="project" value="UniProtKB-KW"/>
</dbReference>
<dbReference type="InterPro" id="IPR051600">
    <property type="entry name" value="Beta-PGM-like"/>
</dbReference>
<dbReference type="SFLD" id="SFLDS00003">
    <property type="entry name" value="Haloacid_Dehalogenase"/>
    <property type="match status" value="1"/>
</dbReference>
<keyword evidence="5" id="KW-0378">Hydrolase</keyword>
<comment type="cofactor">
    <cofactor evidence="1">
        <name>Mg(2+)</name>
        <dbReference type="ChEBI" id="CHEBI:18420"/>
    </cofactor>
</comment>
<dbReference type="Pfam" id="PF00702">
    <property type="entry name" value="Hydrolase"/>
    <property type="match status" value="1"/>
</dbReference>
<keyword evidence="6" id="KW-1185">Reference proteome</keyword>
<evidence type="ECO:0000313" key="5">
    <source>
        <dbReference type="EMBL" id="RAG82391.1"/>
    </source>
</evidence>
<dbReference type="PANTHER" id="PTHR46193">
    <property type="entry name" value="6-PHOSPHOGLUCONATE PHOSPHATASE"/>
    <property type="match status" value="1"/>
</dbReference>
<gene>
    <name evidence="5" type="ORF">DN069_27840</name>
</gene>
<dbReference type="InterPro" id="IPR036412">
    <property type="entry name" value="HAD-like_sf"/>
</dbReference>
<dbReference type="InterPro" id="IPR023198">
    <property type="entry name" value="PGP-like_dom2"/>
</dbReference>
<sequence length="219" mass="23988">MRYDLVIFDNDGVLVDSEPLSNRLLADYLTELGFPTTIEDSYRDFMGAAAHTVHDVIAARYDGARLPETFDEDFHGRVFASFREQLTPVAGAAELLKFVQDRVPYCVASSAHHEWIRTAHEVTGLSPFFSDDQLFSAQDVGRGKPAPDLFLHAAARMGVSPHRCVVFEDSPLGVAAARAAGMDVYGYAALTPRERLAAATGIIDDLGQIHALLESHSRP</sequence>
<dbReference type="Gene3D" id="1.10.150.240">
    <property type="entry name" value="Putative phosphatase, domain 2"/>
    <property type="match status" value="1"/>
</dbReference>
<evidence type="ECO:0000256" key="3">
    <source>
        <dbReference type="ARBA" id="ARBA00022723"/>
    </source>
</evidence>
<dbReference type="Gene3D" id="3.40.50.1000">
    <property type="entry name" value="HAD superfamily/HAD-like"/>
    <property type="match status" value="1"/>
</dbReference>
<dbReference type="PANTHER" id="PTHR46193:SF10">
    <property type="entry name" value="6-PHOSPHOGLUCONATE PHOSPHATASE"/>
    <property type="match status" value="1"/>
</dbReference>
<dbReference type="SFLD" id="SFLDG01135">
    <property type="entry name" value="C1.5.6:_HAD__Beta-PGM__Phospha"/>
    <property type="match status" value="1"/>
</dbReference>
<accession>A0A2X0IG53</accession>
<comment type="caution">
    <text evidence="5">The sequence shown here is derived from an EMBL/GenBank/DDBJ whole genome shotgun (WGS) entry which is preliminary data.</text>
</comment>
<dbReference type="InterPro" id="IPR023214">
    <property type="entry name" value="HAD_sf"/>
</dbReference>
<keyword evidence="4" id="KW-0460">Magnesium</keyword>
<dbReference type="NCBIfam" id="TIGR01509">
    <property type="entry name" value="HAD-SF-IA-v3"/>
    <property type="match status" value="1"/>
</dbReference>
<dbReference type="RefSeq" id="WP_111505550.1">
    <property type="nucleotide sequence ID" value="NZ_QKYN01000115.1"/>
</dbReference>
<dbReference type="EMBL" id="QKYN01000115">
    <property type="protein sequence ID" value="RAG82391.1"/>
    <property type="molecule type" value="Genomic_DNA"/>
</dbReference>
<comment type="similarity">
    <text evidence="2">Belongs to the HAD-like hydrolase superfamily. CbbY/CbbZ/Gph/YieH family.</text>
</comment>
<dbReference type="OrthoDB" id="9812856at2"/>
<evidence type="ECO:0000256" key="2">
    <source>
        <dbReference type="ARBA" id="ARBA00006171"/>
    </source>
</evidence>
<evidence type="ECO:0000313" key="6">
    <source>
        <dbReference type="Proteomes" id="UP000248889"/>
    </source>
</evidence>
<dbReference type="InterPro" id="IPR006439">
    <property type="entry name" value="HAD-SF_hydro_IA"/>
</dbReference>
<keyword evidence="3" id="KW-0479">Metal-binding</keyword>
<dbReference type="CDD" id="cd07526">
    <property type="entry name" value="HAD_BPGM_like"/>
    <property type="match status" value="1"/>
</dbReference>
<name>A0A2X0IG53_9ACTN</name>
<proteinExistence type="inferred from homology"/>
<evidence type="ECO:0000256" key="1">
    <source>
        <dbReference type="ARBA" id="ARBA00001946"/>
    </source>
</evidence>